<evidence type="ECO:0000313" key="2">
    <source>
        <dbReference type="Proteomes" id="UP000838686"/>
    </source>
</evidence>
<organism evidence="1 2">
    <name type="scientific">Paenibacillus plantiphilus</name>
    <dbReference type="NCBI Taxonomy" id="2905650"/>
    <lineage>
        <taxon>Bacteria</taxon>
        <taxon>Bacillati</taxon>
        <taxon>Bacillota</taxon>
        <taxon>Bacilli</taxon>
        <taxon>Bacillales</taxon>
        <taxon>Paenibacillaceae</taxon>
        <taxon>Paenibacillus</taxon>
    </lineage>
</organism>
<evidence type="ECO:0008006" key="3">
    <source>
        <dbReference type="Google" id="ProtNLM"/>
    </source>
</evidence>
<protein>
    <recommendedName>
        <fullName evidence="3">DUF559 domain-containing protein</fullName>
    </recommendedName>
</protein>
<gene>
    <name evidence="1" type="ORF">PAECIP111893_02322</name>
</gene>
<sequence length="145" mass="16731">MIVEIKGYSAHVRDMDRNRYCEELNRETFLQGLGFRVVSFAYDDVASRPELCITLLRILLSRYGTVQASSPLDRADKEIILLACQLARPIRPKDVEVNLDLNSRTAVRYLKSLCSKGWFQPIASAKGIKTMQYRLEQRNLDDFGW</sequence>
<name>A0ABN8GC11_9BACL</name>
<proteinExistence type="predicted"/>
<accession>A0ABN8GC11</accession>
<comment type="caution">
    <text evidence="1">The sequence shown here is derived from an EMBL/GenBank/DDBJ whole genome shotgun (WGS) entry which is preliminary data.</text>
</comment>
<reference evidence="1" key="1">
    <citation type="submission" date="2022-01" db="EMBL/GenBank/DDBJ databases">
        <authorList>
            <person name="Criscuolo A."/>
        </authorList>
    </citation>
    <scope>NUCLEOTIDE SEQUENCE</scope>
    <source>
        <strain evidence="1">CIP111893</strain>
    </source>
</reference>
<dbReference type="EMBL" id="CAKMMF010000011">
    <property type="protein sequence ID" value="CAH1205312.1"/>
    <property type="molecule type" value="Genomic_DNA"/>
</dbReference>
<evidence type="ECO:0000313" key="1">
    <source>
        <dbReference type="EMBL" id="CAH1205312.1"/>
    </source>
</evidence>
<keyword evidence="2" id="KW-1185">Reference proteome</keyword>
<dbReference type="Proteomes" id="UP000838686">
    <property type="component" value="Unassembled WGS sequence"/>
</dbReference>